<dbReference type="PANTHER" id="PTHR30589:SF0">
    <property type="entry name" value="PHOSPHATIDYLGLYCEROL--PROLIPOPROTEIN DIACYLGLYCERYL TRANSFERASE"/>
    <property type="match status" value="1"/>
</dbReference>
<sequence>MHLSEISPFIFSWGPITIRWYGVLMMVAVLVGTWLALREAKRVGVKADDIIDLVLICAPISWLGARLYYVIMSWDYYSVNLSEIPKIWHGGLAIHGGILTAILTGYIFTRVRGMNFWQTADIVAPSFILGQAIGRWGNFFNQEAYGYPTDLPWAMYIDGAYRHPTFLYESLWNLMVFGLLMFLRRKLPSKGQLFMLYLALYSLGRFFIEGFRTDSLMIGPLRAAQVMSIILMAVAGLIFIYLGKRNRHTSA</sequence>
<dbReference type="HAMAP" id="MF_01147">
    <property type="entry name" value="Lgt"/>
    <property type="match status" value="1"/>
</dbReference>
<dbReference type="NCBIfam" id="TIGR00544">
    <property type="entry name" value="lgt"/>
    <property type="match status" value="1"/>
</dbReference>
<comment type="similarity">
    <text evidence="1 7">Belongs to the Lgt family.</text>
</comment>
<evidence type="ECO:0000256" key="3">
    <source>
        <dbReference type="ARBA" id="ARBA00022679"/>
    </source>
</evidence>
<accession>A0A1S6IZ83</accession>
<feature type="transmembrane region" description="Helical" evidence="7">
    <location>
        <begin position="49"/>
        <end position="71"/>
    </location>
</feature>
<evidence type="ECO:0000313" key="8">
    <source>
        <dbReference type="EMBL" id="AQS60081.1"/>
    </source>
</evidence>
<dbReference type="RefSeq" id="WP_238457726.1">
    <property type="nucleotide sequence ID" value="NZ_CP019698.1"/>
</dbReference>
<proteinExistence type="inferred from homology"/>
<gene>
    <name evidence="7" type="primary">lgt</name>
    <name evidence="8" type="ORF">B0537_13965</name>
</gene>
<keyword evidence="6 7" id="KW-0472">Membrane</keyword>
<keyword evidence="2 7" id="KW-1003">Cell membrane</keyword>
<dbReference type="GO" id="GO:0005886">
    <property type="term" value="C:plasma membrane"/>
    <property type="evidence" value="ECO:0007669"/>
    <property type="project" value="UniProtKB-SubCell"/>
</dbReference>
<keyword evidence="5 7" id="KW-1133">Transmembrane helix</keyword>
<evidence type="ECO:0000256" key="2">
    <source>
        <dbReference type="ARBA" id="ARBA00022475"/>
    </source>
</evidence>
<organism evidence="8 9">
    <name type="scientific">Desulforamulus ferrireducens</name>
    <dbReference type="NCBI Taxonomy" id="1833852"/>
    <lineage>
        <taxon>Bacteria</taxon>
        <taxon>Bacillati</taxon>
        <taxon>Bacillota</taxon>
        <taxon>Clostridia</taxon>
        <taxon>Eubacteriales</taxon>
        <taxon>Peptococcaceae</taxon>
        <taxon>Desulforamulus</taxon>
    </lineage>
</organism>
<name>A0A1S6IZ83_9FIRM</name>
<dbReference type="STRING" id="1833852.B0537_13965"/>
<evidence type="ECO:0000256" key="6">
    <source>
        <dbReference type="ARBA" id="ARBA00023136"/>
    </source>
</evidence>
<keyword evidence="8" id="KW-0449">Lipoprotein</keyword>
<evidence type="ECO:0000256" key="1">
    <source>
        <dbReference type="ARBA" id="ARBA00007150"/>
    </source>
</evidence>
<dbReference type="EMBL" id="CP019698">
    <property type="protein sequence ID" value="AQS60081.1"/>
    <property type="molecule type" value="Genomic_DNA"/>
</dbReference>
<dbReference type="UniPathway" id="UPA00664"/>
<comment type="subcellular location">
    <subcellularLocation>
        <location evidence="7">Cell membrane</location>
        <topology evidence="7">Multi-pass membrane protein</topology>
    </subcellularLocation>
</comment>
<dbReference type="PROSITE" id="PS01311">
    <property type="entry name" value="LGT"/>
    <property type="match status" value="1"/>
</dbReference>
<feature type="transmembrane region" description="Helical" evidence="7">
    <location>
        <begin position="194"/>
        <end position="211"/>
    </location>
</feature>
<feature type="transmembrane region" description="Helical" evidence="7">
    <location>
        <begin position="223"/>
        <end position="242"/>
    </location>
</feature>
<keyword evidence="9" id="KW-1185">Reference proteome</keyword>
<dbReference type="KEGG" id="dfg:B0537_13965"/>
<reference evidence="8 9" key="1">
    <citation type="journal article" date="2016" name="Int. J. Syst. Evol. Microbiol.">
        <title>Desulfotomaculum ferrireducens sp. nov., a moderately thermophilic sulfate-reducing and dissimilatory Fe(III)-reducing bacterium isolated from compost.</title>
        <authorList>
            <person name="Yang G."/>
            <person name="Guo J."/>
            <person name="Zhuang L."/>
            <person name="Yuan Y."/>
            <person name="Zhou S."/>
        </authorList>
    </citation>
    <scope>NUCLEOTIDE SEQUENCE [LARGE SCALE GENOMIC DNA]</scope>
    <source>
        <strain evidence="8 9">GSS09</strain>
    </source>
</reference>
<comment type="function">
    <text evidence="7">Catalyzes the transfer of the diacylglyceryl group from phosphatidylglycerol to the sulfhydryl group of the N-terminal cysteine of a prolipoprotein, the first step in the formation of mature lipoproteins.</text>
</comment>
<dbReference type="Proteomes" id="UP000189464">
    <property type="component" value="Chromosome"/>
</dbReference>
<dbReference type="EC" id="2.5.1.145" evidence="7"/>
<dbReference type="Pfam" id="PF01790">
    <property type="entry name" value="LGT"/>
    <property type="match status" value="1"/>
</dbReference>
<evidence type="ECO:0000256" key="4">
    <source>
        <dbReference type="ARBA" id="ARBA00022692"/>
    </source>
</evidence>
<dbReference type="GO" id="GO:0042158">
    <property type="term" value="P:lipoprotein biosynthetic process"/>
    <property type="evidence" value="ECO:0007669"/>
    <property type="project" value="UniProtKB-UniRule"/>
</dbReference>
<evidence type="ECO:0000256" key="7">
    <source>
        <dbReference type="HAMAP-Rule" id="MF_01147"/>
    </source>
</evidence>
<dbReference type="AlphaFoldDB" id="A0A1S6IZ83"/>
<feature type="transmembrane region" description="Helical" evidence="7">
    <location>
        <begin position="87"/>
        <end position="108"/>
    </location>
</feature>
<dbReference type="GO" id="GO:0008961">
    <property type="term" value="F:phosphatidylglycerol-prolipoprotein diacylglyceryl transferase activity"/>
    <property type="evidence" value="ECO:0007669"/>
    <property type="project" value="UniProtKB-UniRule"/>
</dbReference>
<comment type="catalytic activity">
    <reaction evidence="7">
        <text>L-cysteinyl-[prolipoprotein] + a 1,2-diacyl-sn-glycero-3-phospho-(1'-sn-glycerol) = an S-1,2-diacyl-sn-glyceryl-L-cysteinyl-[prolipoprotein] + sn-glycerol 1-phosphate + H(+)</text>
        <dbReference type="Rhea" id="RHEA:56712"/>
        <dbReference type="Rhea" id="RHEA-COMP:14679"/>
        <dbReference type="Rhea" id="RHEA-COMP:14680"/>
        <dbReference type="ChEBI" id="CHEBI:15378"/>
        <dbReference type="ChEBI" id="CHEBI:29950"/>
        <dbReference type="ChEBI" id="CHEBI:57685"/>
        <dbReference type="ChEBI" id="CHEBI:64716"/>
        <dbReference type="ChEBI" id="CHEBI:140658"/>
        <dbReference type="EC" id="2.5.1.145"/>
    </reaction>
</comment>
<dbReference type="PANTHER" id="PTHR30589">
    <property type="entry name" value="PROLIPOPROTEIN DIACYLGLYCERYL TRANSFERASE"/>
    <property type="match status" value="1"/>
</dbReference>
<feature type="transmembrane region" description="Helical" evidence="7">
    <location>
        <begin position="20"/>
        <end position="37"/>
    </location>
</feature>
<feature type="binding site" evidence="7">
    <location>
        <position position="135"/>
    </location>
    <ligand>
        <name>a 1,2-diacyl-sn-glycero-3-phospho-(1'-sn-glycerol)</name>
        <dbReference type="ChEBI" id="CHEBI:64716"/>
    </ligand>
</feature>
<keyword evidence="3 7" id="KW-0808">Transferase</keyword>
<dbReference type="InterPro" id="IPR001640">
    <property type="entry name" value="Lgt"/>
</dbReference>
<protein>
    <recommendedName>
        <fullName evidence="7">Phosphatidylglycerol--prolipoprotein diacylglyceryl transferase</fullName>
        <ecNumber evidence="7">2.5.1.145</ecNumber>
    </recommendedName>
</protein>
<keyword evidence="4 7" id="KW-0812">Transmembrane</keyword>
<comment type="pathway">
    <text evidence="7">Protein modification; lipoprotein biosynthesis (diacylglyceryl transfer).</text>
</comment>
<evidence type="ECO:0000313" key="9">
    <source>
        <dbReference type="Proteomes" id="UP000189464"/>
    </source>
</evidence>
<evidence type="ECO:0000256" key="5">
    <source>
        <dbReference type="ARBA" id="ARBA00022989"/>
    </source>
</evidence>